<dbReference type="EMBL" id="HE797146">
    <property type="protein sequence ID" value="CCM04228.1"/>
    <property type="molecule type" value="Genomic_DNA"/>
</dbReference>
<dbReference type="RefSeq" id="XP_012183511.1">
    <property type="nucleotide sequence ID" value="XM_012328121.1"/>
</dbReference>
<accession>J4GBD0</accession>
<dbReference type="HOGENOM" id="CLU_868888_0_0_1"/>
<dbReference type="Proteomes" id="UP000006352">
    <property type="component" value="Unassembled WGS sequence"/>
</dbReference>
<name>J4GBD0_9APHY</name>
<dbReference type="GeneID" id="24099139"/>
<evidence type="ECO:0000313" key="1">
    <source>
        <dbReference type="EMBL" id="CCM04228.1"/>
    </source>
</evidence>
<organism evidence="1 2">
    <name type="scientific">Fibroporia radiculosa</name>
    <dbReference type="NCBI Taxonomy" id="599839"/>
    <lineage>
        <taxon>Eukaryota</taxon>
        <taxon>Fungi</taxon>
        <taxon>Dikarya</taxon>
        <taxon>Basidiomycota</taxon>
        <taxon>Agaricomycotina</taxon>
        <taxon>Agaricomycetes</taxon>
        <taxon>Polyporales</taxon>
        <taxon>Fibroporiaceae</taxon>
        <taxon>Fibroporia</taxon>
    </lineage>
</organism>
<dbReference type="InParanoid" id="J4GBD0"/>
<gene>
    <name evidence="1" type="ORF">FIBRA_06395</name>
</gene>
<evidence type="ECO:0000313" key="2">
    <source>
        <dbReference type="Proteomes" id="UP000006352"/>
    </source>
</evidence>
<dbReference type="OrthoDB" id="2804645at2759"/>
<protein>
    <submittedName>
        <fullName evidence="1">Uncharacterized protein</fullName>
    </submittedName>
</protein>
<keyword evidence="2" id="KW-1185">Reference proteome</keyword>
<proteinExistence type="predicted"/>
<dbReference type="AlphaFoldDB" id="J4GBD0"/>
<sequence length="320" mass="36179">MLVDDSDFIIKRKRNRAGPNAPLLASLNLPQSSRTAHIAVDLAPLTLQEQHLTYRQPSLPKKLLDVDLAPITVESFLRWSAQTPTETRKQRHRRKIKLMSDHIRRGCNLADDRRHSALSVAVRRPHQYARRFPTGDKVMNSLTAFHTTRPRTFKRKEGTLAGRLLTAAVLSHVEPIHHIVDPSVDAHTCTRIPLLFGRADHASSVPPTHCSPQLKPDDPRKSVRFCVQGSGFNISDEISHPSIPPRMQLEKPISSWMPNSLARNIEPSSKRRKLSLGLAKDVNESESNQVLRNVIPFTLVPLQLHEAQLHKRFISIDTVH</sequence>
<reference evidence="1 2" key="1">
    <citation type="journal article" date="2012" name="Appl. Environ. Microbiol.">
        <title>Short-read sequencing for genomic analysis of the brown rot fungus Fibroporia radiculosa.</title>
        <authorList>
            <person name="Tang J.D."/>
            <person name="Perkins A.D."/>
            <person name="Sonstegard T.S."/>
            <person name="Schroeder S.G."/>
            <person name="Burgess S.C."/>
            <person name="Diehl S.V."/>
        </authorList>
    </citation>
    <scope>NUCLEOTIDE SEQUENCE [LARGE SCALE GENOMIC DNA]</scope>
    <source>
        <strain evidence="1 2">TFFH 294</strain>
    </source>
</reference>